<evidence type="ECO:0000313" key="3">
    <source>
        <dbReference type="Proteomes" id="UP000271241"/>
    </source>
</evidence>
<evidence type="ECO:0000313" key="2">
    <source>
        <dbReference type="EMBL" id="RKP08666.1"/>
    </source>
</evidence>
<name>A0A4P9XRF8_9FUNG</name>
<gene>
    <name evidence="2" type="ORF">THASP1DRAFT_29540</name>
</gene>
<evidence type="ECO:0000256" key="1">
    <source>
        <dbReference type="SAM" id="MobiDB-lite"/>
    </source>
</evidence>
<keyword evidence="3" id="KW-1185">Reference proteome</keyword>
<reference evidence="3" key="1">
    <citation type="journal article" date="2018" name="Nat. Microbiol.">
        <title>Leveraging single-cell genomics to expand the fungal tree of life.</title>
        <authorList>
            <person name="Ahrendt S.R."/>
            <person name="Quandt C.A."/>
            <person name="Ciobanu D."/>
            <person name="Clum A."/>
            <person name="Salamov A."/>
            <person name="Andreopoulos B."/>
            <person name="Cheng J.F."/>
            <person name="Woyke T."/>
            <person name="Pelin A."/>
            <person name="Henrissat B."/>
            <person name="Reynolds N.K."/>
            <person name="Benny G.L."/>
            <person name="Smith M.E."/>
            <person name="James T.Y."/>
            <person name="Grigoriev I.V."/>
        </authorList>
    </citation>
    <scope>NUCLEOTIDE SEQUENCE [LARGE SCALE GENOMIC DNA]</scope>
    <source>
        <strain evidence="3">RSA 1356</strain>
    </source>
</reference>
<dbReference type="OrthoDB" id="2103474at2759"/>
<dbReference type="STRING" id="78915.A0A4P9XRF8"/>
<proteinExistence type="predicted"/>
<feature type="compositionally biased region" description="Low complexity" evidence="1">
    <location>
        <begin position="40"/>
        <end position="50"/>
    </location>
</feature>
<protein>
    <recommendedName>
        <fullName evidence="4">DUF4112 domain-containing protein</fullName>
    </recommendedName>
</protein>
<feature type="compositionally biased region" description="Basic and acidic residues" evidence="1">
    <location>
        <begin position="21"/>
        <end position="32"/>
    </location>
</feature>
<dbReference type="AlphaFoldDB" id="A0A4P9XRF8"/>
<evidence type="ECO:0008006" key="4">
    <source>
        <dbReference type="Google" id="ProtNLM"/>
    </source>
</evidence>
<organism evidence="2 3">
    <name type="scientific">Thamnocephalis sphaerospora</name>
    <dbReference type="NCBI Taxonomy" id="78915"/>
    <lineage>
        <taxon>Eukaryota</taxon>
        <taxon>Fungi</taxon>
        <taxon>Fungi incertae sedis</taxon>
        <taxon>Zoopagomycota</taxon>
        <taxon>Zoopagomycotina</taxon>
        <taxon>Zoopagomycetes</taxon>
        <taxon>Zoopagales</taxon>
        <taxon>Sigmoideomycetaceae</taxon>
        <taxon>Thamnocephalis</taxon>
    </lineage>
</organism>
<sequence>MNFLAKKLLKWMIGPVVAPSDAHRTDEDHGSDQEEGDQQAPHSPAMAAPSPRRPPLAVVGSPEKRTPVRSNSFPIPVAPSPVPPTPASPSAAMTTGTDHVAPQGPTYAQVAASPAGATDAGTGATQDDIRIHSPTYAQVAAMPPSAPPKDGQPRRRWPLMQGHADRYAHLHPADREAFKKFRGRARWLDGRRVCCGCIRIGADAILGFIPVIGDFAGAGLSLMLIKHAKRQWDLPSPLIREMYRNVALDTAASIGAIGFIPLVGDLLDIAHQANMKNAALLETHLRTAYTRGERGSAPRERDMLMVEHGQISAVNGKHGNAHTGREVLLTPASP</sequence>
<dbReference type="Pfam" id="PF13430">
    <property type="entry name" value="DUF4112"/>
    <property type="match status" value="1"/>
</dbReference>
<feature type="compositionally biased region" description="Pro residues" evidence="1">
    <location>
        <begin position="76"/>
        <end position="87"/>
    </location>
</feature>
<dbReference type="PANTHER" id="PTHR35519">
    <property type="entry name" value="MEMBRANE PROTEINS"/>
    <property type="match status" value="1"/>
</dbReference>
<feature type="region of interest" description="Disordered" evidence="1">
    <location>
        <begin position="14"/>
        <end position="96"/>
    </location>
</feature>
<dbReference type="Proteomes" id="UP000271241">
    <property type="component" value="Unassembled WGS sequence"/>
</dbReference>
<dbReference type="InterPro" id="IPR025187">
    <property type="entry name" value="DUF4112"/>
</dbReference>
<accession>A0A4P9XRF8</accession>
<dbReference type="EMBL" id="KZ992580">
    <property type="protein sequence ID" value="RKP08666.1"/>
    <property type="molecule type" value="Genomic_DNA"/>
</dbReference>
<dbReference type="PANTHER" id="PTHR35519:SF2">
    <property type="entry name" value="PH DOMAIN PROTEIN"/>
    <property type="match status" value="1"/>
</dbReference>